<dbReference type="Proteomes" id="UP000256779">
    <property type="component" value="Unassembled WGS sequence"/>
</dbReference>
<reference evidence="7 8" key="1">
    <citation type="submission" date="2018-07" db="EMBL/GenBank/DDBJ databases">
        <title>Genomic Encyclopedia of Type Strains, Phase IV (KMG-IV): sequencing the most valuable type-strain genomes for metagenomic binning, comparative biology and taxonomic classification.</title>
        <authorList>
            <person name="Goeker M."/>
        </authorList>
    </citation>
    <scope>NUCLEOTIDE SEQUENCE [LARGE SCALE GENOMIC DNA]</scope>
    <source>
        <strain evidence="7 8">DSM 4134</strain>
    </source>
</reference>
<dbReference type="InterPro" id="IPR017850">
    <property type="entry name" value="Alkaline_phosphatase_core_sf"/>
</dbReference>
<protein>
    <submittedName>
        <fullName evidence="7">Arylsulfatase A-like enzyme</fullName>
    </submittedName>
</protein>
<dbReference type="PANTHER" id="PTHR43108">
    <property type="entry name" value="N-ACETYLGLUCOSAMINE-6-SULFATASE FAMILY MEMBER"/>
    <property type="match status" value="1"/>
</dbReference>
<dbReference type="CDD" id="cd16031">
    <property type="entry name" value="G6S_like"/>
    <property type="match status" value="1"/>
</dbReference>
<keyword evidence="3" id="KW-0378">Hydrolase</keyword>
<evidence type="ECO:0000256" key="1">
    <source>
        <dbReference type="ARBA" id="ARBA00008779"/>
    </source>
</evidence>
<gene>
    <name evidence="7" type="ORF">C7460_11574</name>
</gene>
<dbReference type="Gene3D" id="3.40.720.10">
    <property type="entry name" value="Alkaline Phosphatase, subunit A"/>
    <property type="match status" value="1"/>
</dbReference>
<dbReference type="InterPro" id="IPR024607">
    <property type="entry name" value="Sulfatase_CS"/>
</dbReference>
<dbReference type="InterPro" id="IPR000917">
    <property type="entry name" value="Sulfatase_N"/>
</dbReference>
<dbReference type="AlphaFoldDB" id="A0A3D9L1T2"/>
<dbReference type="PANTHER" id="PTHR43108:SF8">
    <property type="entry name" value="SD21168P"/>
    <property type="match status" value="1"/>
</dbReference>
<organism evidence="7 8">
    <name type="scientific">Marinoscillum furvescens DSM 4134</name>
    <dbReference type="NCBI Taxonomy" id="1122208"/>
    <lineage>
        <taxon>Bacteria</taxon>
        <taxon>Pseudomonadati</taxon>
        <taxon>Bacteroidota</taxon>
        <taxon>Cytophagia</taxon>
        <taxon>Cytophagales</taxon>
        <taxon>Reichenbachiellaceae</taxon>
        <taxon>Marinoscillum</taxon>
    </lineage>
</organism>
<comment type="caution">
    <text evidence="7">The sequence shown here is derived from an EMBL/GenBank/DDBJ whole genome shotgun (WGS) entry which is preliminary data.</text>
</comment>
<evidence type="ECO:0000256" key="5">
    <source>
        <dbReference type="SAM" id="SignalP"/>
    </source>
</evidence>
<dbReference type="SUPFAM" id="SSF53649">
    <property type="entry name" value="Alkaline phosphatase-like"/>
    <property type="match status" value="1"/>
</dbReference>
<proteinExistence type="inferred from homology"/>
<evidence type="ECO:0000256" key="2">
    <source>
        <dbReference type="ARBA" id="ARBA00022729"/>
    </source>
</evidence>
<feature type="signal peptide" evidence="5">
    <location>
        <begin position="1"/>
        <end position="23"/>
    </location>
</feature>
<dbReference type="OrthoDB" id="9789742at2"/>
<dbReference type="RefSeq" id="WP_115869040.1">
    <property type="nucleotide sequence ID" value="NZ_QREG01000015.1"/>
</dbReference>
<dbReference type="PROSITE" id="PS00149">
    <property type="entry name" value="SULFATASE_2"/>
    <property type="match status" value="1"/>
</dbReference>
<evidence type="ECO:0000259" key="6">
    <source>
        <dbReference type="Pfam" id="PF00884"/>
    </source>
</evidence>
<comment type="similarity">
    <text evidence="1">Belongs to the sulfatase family.</text>
</comment>
<dbReference type="GO" id="GO:0016787">
    <property type="term" value="F:hydrolase activity"/>
    <property type="evidence" value="ECO:0007669"/>
    <property type="project" value="UniProtKB-KW"/>
</dbReference>
<keyword evidence="2 5" id="KW-0732">Signal</keyword>
<sequence>MKNTLFIGALLTLAAACSPKEQAAVAEQSEKKNVIFILSDDHRYDFMGFMNKVPFLETPNMDRMAAEGVHVENAFVSTSLCSPSRASILSGQYAHNHRVVDNQSLIPEGTTFFPEYLQGEAGYQTAFIGKWHMGEHHAAPRPGFDYWASFKGQGVYYNPTINFNGSEVKHPDSAYVSDVLTDYALDFLQNRDREKPFFVYLSHKGVHADFKPAKRHLGKYENEQVAYPPSMFPPGHDRSTVSSDEYNYEDLPNWVKAQRHSWHGVDYMYHGHISFEDFYKRYCETLLAVDESIGTVLDYLENEGLLENTLVIYMGDNGFSFGEHGLIDKRQAYEESMRVPFLAMGAGLPAGTKLTEVVQNVDVGPTIMDFAGLSTKSHMDGNSFKPLLYQENIAWRDTVYYEYFWERPFPQTPTVHAVRTSQYKFIRYHGVWDINELYDIQNDPEEMKNLIRDPKYADVAKGLRDALFDWLQETGGESMPLKPDHGKRFDHRYRGTY</sequence>
<dbReference type="EMBL" id="QREG01000015">
    <property type="protein sequence ID" value="RED96183.1"/>
    <property type="molecule type" value="Genomic_DNA"/>
</dbReference>
<keyword evidence="8" id="KW-1185">Reference proteome</keyword>
<accession>A0A3D9L1T2</accession>
<evidence type="ECO:0000313" key="7">
    <source>
        <dbReference type="EMBL" id="RED96183.1"/>
    </source>
</evidence>
<evidence type="ECO:0000256" key="3">
    <source>
        <dbReference type="ARBA" id="ARBA00022801"/>
    </source>
</evidence>
<evidence type="ECO:0000313" key="8">
    <source>
        <dbReference type="Proteomes" id="UP000256779"/>
    </source>
</evidence>
<feature type="domain" description="Sulfatase N-terminal" evidence="6">
    <location>
        <begin position="32"/>
        <end position="372"/>
    </location>
</feature>
<evidence type="ECO:0000256" key="4">
    <source>
        <dbReference type="ARBA" id="ARBA00023180"/>
    </source>
</evidence>
<dbReference type="PROSITE" id="PS51257">
    <property type="entry name" value="PROKAR_LIPOPROTEIN"/>
    <property type="match status" value="1"/>
</dbReference>
<keyword evidence="4" id="KW-0325">Glycoprotein</keyword>
<dbReference type="Pfam" id="PF00884">
    <property type="entry name" value="Sulfatase"/>
    <property type="match status" value="1"/>
</dbReference>
<feature type="chain" id="PRO_5017825320" evidence="5">
    <location>
        <begin position="24"/>
        <end position="497"/>
    </location>
</feature>
<name>A0A3D9L1T2_MARFU</name>